<evidence type="ECO:0000313" key="7">
    <source>
        <dbReference type="EMBL" id="AXY02781.1"/>
    </source>
</evidence>
<evidence type="ECO:0000256" key="2">
    <source>
        <dbReference type="ARBA" id="ARBA00022448"/>
    </source>
</evidence>
<comment type="subcellular location">
    <subcellularLocation>
        <location evidence="1">Membrane</location>
        <topology evidence="1">Multi-pass membrane protein</topology>
    </subcellularLocation>
</comment>
<organism evidence="7 8">
    <name type="scientific">Vibrio alfacsensis</name>
    <dbReference type="NCBI Taxonomy" id="1074311"/>
    <lineage>
        <taxon>Bacteria</taxon>
        <taxon>Pseudomonadati</taxon>
        <taxon>Pseudomonadota</taxon>
        <taxon>Gammaproteobacteria</taxon>
        <taxon>Vibrionales</taxon>
        <taxon>Vibrionaceae</taxon>
        <taxon>Vibrio</taxon>
    </lineage>
</organism>
<reference evidence="7 8" key="1">
    <citation type="submission" date="2018-08" db="EMBL/GenBank/DDBJ databases">
        <title>Genomic taxonomy of the Vibrionaceae family.</title>
        <authorList>
            <person name="Gomez-Gil B."/>
            <person name="Tanaka M."/>
            <person name="Sawabe T."/>
            <person name="Enciso-Ibarra K."/>
        </authorList>
    </citation>
    <scope>NUCLEOTIDE SEQUENCE [LARGE SCALE GENOMIC DNA]</scope>
    <source>
        <strain evidence="7 8">CAIM 1831</strain>
    </source>
</reference>
<name>A0ABM6YYH7_9VIBR</name>
<protein>
    <submittedName>
        <fullName evidence="7">Dicarboxylate/amino acid:cation symporter</fullName>
    </submittedName>
</protein>
<dbReference type="Proteomes" id="UP000262832">
    <property type="component" value="Chromosome II"/>
</dbReference>
<dbReference type="RefSeq" id="WP_128812692.1">
    <property type="nucleotide sequence ID" value="NZ_CP032094.1"/>
</dbReference>
<sequence>MRKIRFSLPVQLLISALLAWCGAQLTLLLIGDDVASKANLLSSGYYQTLMLGKTIYLGLLKMVVGLMVLFSLVEGITNIGSTLRLKALGGRTLAFYSFTTLIAISLGLGTSLALPAWEPLSQNIPIGHDVKLIDEQASGGAAILANLVKMALVNPFAAIADGNLLSIVVFSFMAGIAILLSVPSKHPLLTVISGLNKSVNTMIRGIVKLSPIAIFAIVFDISLTSNGSLIQQLALFALLVFALTMVHGLIVLPAIAKVMTGISPKTLFKAISAPLAMAFATSSSAAALPLAKQSAEENLDVSPEVSSMVLPLGSVMNMDGTALFEGVAAIFLAQLFGVDLTTTGLVMIFIMAMVSSVGAPGMPSGSMSGMQLVLLAAGIPLEAIAILLVIERPLDTFRTAVNVEGDLIATLVIDRWQKKQLAIPGTEQSAELLVS</sequence>
<feature type="transmembrane region" description="Helical" evidence="6">
    <location>
        <begin position="229"/>
        <end position="255"/>
    </location>
</feature>
<evidence type="ECO:0000256" key="1">
    <source>
        <dbReference type="ARBA" id="ARBA00004141"/>
    </source>
</evidence>
<dbReference type="SUPFAM" id="SSF118215">
    <property type="entry name" value="Proton glutamate symport protein"/>
    <property type="match status" value="1"/>
</dbReference>
<keyword evidence="4 6" id="KW-1133">Transmembrane helix</keyword>
<evidence type="ECO:0000313" key="8">
    <source>
        <dbReference type="Proteomes" id="UP000262832"/>
    </source>
</evidence>
<dbReference type="InterPro" id="IPR050746">
    <property type="entry name" value="DAACS"/>
</dbReference>
<gene>
    <name evidence="7" type="ORF">D1115_17410</name>
</gene>
<proteinExistence type="predicted"/>
<feature type="transmembrane region" description="Helical" evidence="6">
    <location>
        <begin position="371"/>
        <end position="390"/>
    </location>
</feature>
<keyword evidence="2" id="KW-0813">Transport</keyword>
<evidence type="ECO:0000256" key="4">
    <source>
        <dbReference type="ARBA" id="ARBA00022989"/>
    </source>
</evidence>
<dbReference type="EMBL" id="CP032094">
    <property type="protein sequence ID" value="AXY02781.1"/>
    <property type="molecule type" value="Genomic_DNA"/>
</dbReference>
<feature type="transmembrane region" description="Helical" evidence="6">
    <location>
        <begin position="164"/>
        <end position="182"/>
    </location>
</feature>
<keyword evidence="8" id="KW-1185">Reference proteome</keyword>
<evidence type="ECO:0000256" key="5">
    <source>
        <dbReference type="ARBA" id="ARBA00023136"/>
    </source>
</evidence>
<dbReference type="PANTHER" id="PTHR11958:SF63">
    <property type="entry name" value="AMINO ACID TRANSPORTER"/>
    <property type="match status" value="1"/>
</dbReference>
<dbReference type="Gene3D" id="1.10.3860.10">
    <property type="entry name" value="Sodium:dicarboxylate symporter"/>
    <property type="match status" value="1"/>
</dbReference>
<evidence type="ECO:0000256" key="6">
    <source>
        <dbReference type="SAM" id="Phobius"/>
    </source>
</evidence>
<feature type="transmembrane region" description="Helical" evidence="6">
    <location>
        <begin position="93"/>
        <end position="114"/>
    </location>
</feature>
<dbReference type="PANTHER" id="PTHR11958">
    <property type="entry name" value="SODIUM/DICARBOXYLATE SYMPORTER-RELATED"/>
    <property type="match status" value="1"/>
</dbReference>
<feature type="transmembrane region" description="Helical" evidence="6">
    <location>
        <begin position="55"/>
        <end position="73"/>
    </location>
</feature>
<feature type="transmembrane region" description="Helical" evidence="6">
    <location>
        <begin position="340"/>
        <end position="359"/>
    </location>
</feature>
<accession>A0ABM6YYH7</accession>
<dbReference type="InterPro" id="IPR001991">
    <property type="entry name" value="Na-dicarboxylate_symporter"/>
</dbReference>
<keyword evidence="3 6" id="KW-0812">Transmembrane</keyword>
<dbReference type="Pfam" id="PF00375">
    <property type="entry name" value="SDF"/>
    <property type="match status" value="1"/>
</dbReference>
<dbReference type="PRINTS" id="PR00173">
    <property type="entry name" value="EDTRNSPORT"/>
</dbReference>
<dbReference type="InterPro" id="IPR036458">
    <property type="entry name" value="Na:dicarbo_symporter_sf"/>
</dbReference>
<feature type="transmembrane region" description="Helical" evidence="6">
    <location>
        <begin position="203"/>
        <end position="223"/>
    </location>
</feature>
<evidence type="ECO:0000256" key="3">
    <source>
        <dbReference type="ARBA" id="ARBA00022692"/>
    </source>
</evidence>
<keyword evidence="5 6" id="KW-0472">Membrane</keyword>